<evidence type="ECO:0000313" key="1">
    <source>
        <dbReference type="EMBL" id="XBS20026.1"/>
    </source>
</evidence>
<name>A0AAU7NSQ3_9GAMM</name>
<keyword evidence="2" id="KW-1185">Reference proteome</keyword>
<reference evidence="1 2" key="1">
    <citation type="journal article" date="2024" name="Microbiology">
        <title>Methylomarinum rosea sp. nov., a novel halophilic methanotrophic bacterium from the hypersaline Lake Elton.</title>
        <authorList>
            <person name="Suleimanov R.Z."/>
            <person name="Oshkin I.Y."/>
            <person name="Danilova O.V."/>
            <person name="Suzina N.E."/>
            <person name="Dedysh S.N."/>
        </authorList>
    </citation>
    <scope>NUCLEOTIDE SEQUENCE [LARGE SCALE GENOMIC DNA]</scope>
    <source>
        <strain evidence="1 2">Ch1-1</strain>
    </source>
</reference>
<protein>
    <submittedName>
        <fullName evidence="1">Uncharacterized protein</fullName>
    </submittedName>
</protein>
<dbReference type="KEGG" id="mech:Q9L42_016950"/>
<proteinExistence type="predicted"/>
<evidence type="ECO:0000313" key="2">
    <source>
        <dbReference type="Proteomes" id="UP001225378"/>
    </source>
</evidence>
<sequence>MITTEEILDLLSALILDLGAIREKTPDATDRAAINNQIMALTKLWRKIDDVRASESYEQLTEPKAALEAISKDLKKEKKKLDNVAKVIYRAAQAIAIAEKVVKFVA</sequence>
<organism evidence="1 2">
    <name type="scientific">Methylomarinum roseum</name>
    <dbReference type="NCBI Taxonomy" id="3067653"/>
    <lineage>
        <taxon>Bacteria</taxon>
        <taxon>Pseudomonadati</taxon>
        <taxon>Pseudomonadota</taxon>
        <taxon>Gammaproteobacteria</taxon>
        <taxon>Methylococcales</taxon>
        <taxon>Methylococcaceae</taxon>
        <taxon>Methylomarinum</taxon>
    </lineage>
</organism>
<accession>A0AAU7NSQ3</accession>
<dbReference type="EMBL" id="CP157743">
    <property type="protein sequence ID" value="XBS20026.1"/>
    <property type="molecule type" value="Genomic_DNA"/>
</dbReference>
<gene>
    <name evidence="1" type="ORF">Q9L42_016950</name>
</gene>
<dbReference type="AlphaFoldDB" id="A0AAU7NSQ3"/>
<dbReference type="RefSeq" id="WP_305907250.1">
    <property type="nucleotide sequence ID" value="NZ_CP157743.1"/>
</dbReference>
<dbReference type="Proteomes" id="UP001225378">
    <property type="component" value="Chromosome"/>
</dbReference>